<dbReference type="GO" id="GO:0008658">
    <property type="term" value="F:penicillin binding"/>
    <property type="evidence" value="ECO:0007669"/>
    <property type="project" value="InterPro"/>
</dbReference>
<dbReference type="GO" id="GO:0008360">
    <property type="term" value="P:regulation of cell shape"/>
    <property type="evidence" value="ECO:0007669"/>
    <property type="project" value="UniProtKB-KW"/>
</dbReference>
<keyword evidence="5 11" id="KW-0812">Transmembrane</keyword>
<dbReference type="Pfam" id="PF03717">
    <property type="entry name" value="PBP_dimer"/>
    <property type="match status" value="1"/>
</dbReference>
<comment type="subcellular location">
    <subcellularLocation>
        <location evidence="2">Cell membrane</location>
    </subcellularLocation>
    <subcellularLocation>
        <location evidence="1">Membrane</location>
        <topology evidence="1">Single-pass membrane protein</topology>
    </subcellularLocation>
</comment>
<proteinExistence type="inferred from homology"/>
<feature type="transmembrane region" description="Helical" evidence="11">
    <location>
        <begin position="12"/>
        <end position="34"/>
    </location>
</feature>
<evidence type="ECO:0000256" key="9">
    <source>
        <dbReference type="ARBA" id="ARBA00023136"/>
    </source>
</evidence>
<dbReference type="GO" id="GO:0071555">
    <property type="term" value="P:cell wall organization"/>
    <property type="evidence" value="ECO:0007669"/>
    <property type="project" value="UniProtKB-KW"/>
</dbReference>
<dbReference type="InterPro" id="IPR001460">
    <property type="entry name" value="PCN-bd_Tpept"/>
</dbReference>
<evidence type="ECO:0000313" key="14">
    <source>
        <dbReference type="EMBL" id="QNO18137.1"/>
    </source>
</evidence>
<protein>
    <submittedName>
        <fullName evidence="14">Penicillin-binding protein</fullName>
    </submittedName>
</protein>
<dbReference type="Proteomes" id="UP000516046">
    <property type="component" value="Chromosome"/>
</dbReference>
<dbReference type="KEGG" id="caml:H6X83_00240"/>
<feature type="domain" description="Penicillin-binding protein transpeptidase" evidence="12">
    <location>
        <begin position="353"/>
        <end position="675"/>
    </location>
</feature>
<dbReference type="Gene3D" id="1.10.10.1230">
    <property type="entry name" value="Penicillin-binding protein, N-terminal non-catalytic domain, head sub-domain"/>
    <property type="match status" value="1"/>
</dbReference>
<dbReference type="GO" id="GO:0009252">
    <property type="term" value="P:peptidoglycan biosynthetic process"/>
    <property type="evidence" value="ECO:0007669"/>
    <property type="project" value="UniProtKB-KW"/>
</dbReference>
<dbReference type="InterPro" id="IPR005311">
    <property type="entry name" value="PBP_dimer"/>
</dbReference>
<gene>
    <name evidence="14" type="ORF">H6X83_00240</name>
</gene>
<dbReference type="PANTHER" id="PTHR30627">
    <property type="entry name" value="PEPTIDOGLYCAN D,D-TRANSPEPTIDASE"/>
    <property type="match status" value="1"/>
</dbReference>
<keyword evidence="7" id="KW-0573">Peptidoglycan synthesis</keyword>
<dbReference type="GO" id="GO:0071972">
    <property type="term" value="F:peptidoglycan L,D-transpeptidase activity"/>
    <property type="evidence" value="ECO:0007669"/>
    <property type="project" value="TreeGrafter"/>
</dbReference>
<evidence type="ECO:0000256" key="7">
    <source>
        <dbReference type="ARBA" id="ARBA00022984"/>
    </source>
</evidence>
<sequence>MHRRPRKKHTNIGRYVTCASVSLLLAAVFVGRLFQWQIIEGSTAVEEADKSSSTLVTMPTNRGEIVDKSGVGLATNKTGYALQFDHAYMTAATENATILRLINLLEKRGEKWLDTLPIIMDSKGNYVFKQNSETEIQYLKSKAFLNVNNYVDAQTCIQNLINKYFKQTSKNDNPTAGYSKTDLRKIVSVRYAMTLQGFDYSLNTPYTFAENVSRDTVEIISENSDSLPGVTAKVTTTRENPNSTLIPQVVGTMGAISAEEYAKLKDKGYHLNDRLGKSGIESALESTLRGTEGQKSLTINSNGDVTGEKVTTAPVNGNTVFLTIDSNLQKVASAALAENVKAAQSAQPLCKGGGVVVLNVKDFSVLAAASYPSYDLAKYPSDTAYTNSLLSDSTNPLMDRAFGSAYTPGSIFKPAVALAALQEGIINQNTTFVCQHKYLRFASSGYTPVCEGYHGPITVETALERSCNVFFFETGFQTKIANMNVYCKKLGLGEKTGVEIAESTGVLAGPPEKKAAGGVWYETDTIQAAIGQSDNQFTPAQLAAYVATIANNGTRKQVHLVDHITDYSRQKVVSTTKSEAYTDNSDYSFLSKTNLDIVKQGMRDVCASPHGTAYSTFGEYPVKVAAKTGTAETSKADNTTFIAFAPYDNPEIAVAVVIEHGEKGKYSQNVAKAIYDAYFKLNQPSSSSSSTASSTTH</sequence>
<dbReference type="PANTHER" id="PTHR30627:SF2">
    <property type="entry name" value="PEPTIDOGLYCAN D,D-TRANSPEPTIDASE MRDA"/>
    <property type="match status" value="1"/>
</dbReference>
<evidence type="ECO:0000256" key="2">
    <source>
        <dbReference type="ARBA" id="ARBA00004236"/>
    </source>
</evidence>
<evidence type="ECO:0000256" key="11">
    <source>
        <dbReference type="SAM" id="Phobius"/>
    </source>
</evidence>
<dbReference type="Pfam" id="PF00905">
    <property type="entry name" value="Transpeptidase"/>
    <property type="match status" value="1"/>
</dbReference>
<name>A0A7G9WHH5_9FIRM</name>
<dbReference type="EMBL" id="CP060696">
    <property type="protein sequence ID" value="QNO18137.1"/>
    <property type="molecule type" value="Genomic_DNA"/>
</dbReference>
<evidence type="ECO:0000256" key="8">
    <source>
        <dbReference type="ARBA" id="ARBA00022989"/>
    </source>
</evidence>
<dbReference type="InterPro" id="IPR012338">
    <property type="entry name" value="Beta-lactam/transpept-like"/>
</dbReference>
<keyword evidence="8 11" id="KW-1133">Transmembrane helix</keyword>
<dbReference type="Gene3D" id="3.90.1310.10">
    <property type="entry name" value="Penicillin-binding protein 2a (Domain 2)"/>
    <property type="match status" value="1"/>
</dbReference>
<dbReference type="SUPFAM" id="SSF56601">
    <property type="entry name" value="beta-lactamase/transpeptidase-like"/>
    <property type="match status" value="1"/>
</dbReference>
<dbReference type="InterPro" id="IPR050515">
    <property type="entry name" value="Beta-lactam/transpept"/>
</dbReference>
<reference evidence="14 15" key="1">
    <citation type="submission" date="2020-08" db="EMBL/GenBank/DDBJ databases">
        <authorList>
            <person name="Ren C."/>
            <person name="Gu Y."/>
            <person name="Xu Y."/>
        </authorList>
    </citation>
    <scope>NUCLEOTIDE SEQUENCE [LARGE SCALE GENOMIC DNA]</scope>
    <source>
        <strain evidence="14 15">LBM18003</strain>
    </source>
</reference>
<dbReference type="GO" id="GO:0005886">
    <property type="term" value="C:plasma membrane"/>
    <property type="evidence" value="ECO:0007669"/>
    <property type="project" value="UniProtKB-SubCell"/>
</dbReference>
<dbReference type="SUPFAM" id="SSF56519">
    <property type="entry name" value="Penicillin binding protein dimerisation domain"/>
    <property type="match status" value="1"/>
</dbReference>
<evidence type="ECO:0000256" key="5">
    <source>
        <dbReference type="ARBA" id="ARBA00022692"/>
    </source>
</evidence>
<keyword evidence="6" id="KW-0133">Cell shape</keyword>
<evidence type="ECO:0000256" key="1">
    <source>
        <dbReference type="ARBA" id="ARBA00004167"/>
    </source>
</evidence>
<evidence type="ECO:0000256" key="3">
    <source>
        <dbReference type="ARBA" id="ARBA00007171"/>
    </source>
</evidence>
<evidence type="ECO:0000256" key="10">
    <source>
        <dbReference type="ARBA" id="ARBA00023316"/>
    </source>
</evidence>
<dbReference type="Gene3D" id="3.40.710.10">
    <property type="entry name" value="DD-peptidase/beta-lactamase superfamily"/>
    <property type="match status" value="1"/>
</dbReference>
<dbReference type="InterPro" id="IPR036138">
    <property type="entry name" value="PBP_dimer_sf"/>
</dbReference>
<dbReference type="RefSeq" id="WP_212507201.1">
    <property type="nucleotide sequence ID" value="NZ_CP060696.1"/>
</dbReference>
<comment type="similarity">
    <text evidence="3">Belongs to the transpeptidase family.</text>
</comment>
<keyword evidence="10" id="KW-0961">Cell wall biogenesis/degradation</keyword>
<evidence type="ECO:0000313" key="15">
    <source>
        <dbReference type="Proteomes" id="UP000516046"/>
    </source>
</evidence>
<accession>A0A7G9WHH5</accession>
<evidence type="ECO:0000259" key="12">
    <source>
        <dbReference type="Pfam" id="PF00905"/>
    </source>
</evidence>
<feature type="domain" description="Penicillin-binding protein dimerisation" evidence="13">
    <location>
        <begin position="59"/>
        <end position="308"/>
    </location>
</feature>
<keyword evidence="9 11" id="KW-0472">Membrane</keyword>
<organism evidence="14 15">
    <name type="scientific">Caproicibacterium amylolyticum</name>
    <dbReference type="NCBI Taxonomy" id="2766537"/>
    <lineage>
        <taxon>Bacteria</taxon>
        <taxon>Bacillati</taxon>
        <taxon>Bacillota</taxon>
        <taxon>Clostridia</taxon>
        <taxon>Eubacteriales</taxon>
        <taxon>Oscillospiraceae</taxon>
        <taxon>Caproicibacterium</taxon>
    </lineage>
</organism>
<keyword evidence="4" id="KW-1003">Cell membrane</keyword>
<evidence type="ECO:0000259" key="13">
    <source>
        <dbReference type="Pfam" id="PF03717"/>
    </source>
</evidence>
<dbReference type="AlphaFoldDB" id="A0A7G9WHH5"/>
<keyword evidence="15" id="KW-1185">Reference proteome</keyword>
<evidence type="ECO:0000256" key="6">
    <source>
        <dbReference type="ARBA" id="ARBA00022960"/>
    </source>
</evidence>
<evidence type="ECO:0000256" key="4">
    <source>
        <dbReference type="ARBA" id="ARBA00022475"/>
    </source>
</evidence>